<feature type="transmembrane region" description="Helical" evidence="9">
    <location>
        <begin position="269"/>
        <end position="290"/>
    </location>
</feature>
<dbReference type="InterPro" id="IPR036890">
    <property type="entry name" value="HATPase_C_sf"/>
</dbReference>
<protein>
    <recommendedName>
        <fullName evidence="2">histidine kinase</fullName>
        <ecNumber evidence="2">2.7.13.3</ecNumber>
    </recommendedName>
</protein>
<keyword evidence="9" id="KW-1133">Transmembrane helix</keyword>
<keyword evidence="8" id="KW-0175">Coiled coil</keyword>
<dbReference type="EMBL" id="BAAAZI010000012">
    <property type="protein sequence ID" value="GAA4146370.1"/>
    <property type="molecule type" value="Genomic_DNA"/>
</dbReference>
<dbReference type="SUPFAM" id="SSF55874">
    <property type="entry name" value="ATPase domain of HSP90 chaperone/DNA topoisomerase II/histidine kinase"/>
    <property type="match status" value="1"/>
</dbReference>
<keyword evidence="9" id="KW-0812">Transmembrane</keyword>
<feature type="transmembrane region" description="Helical" evidence="9">
    <location>
        <begin position="176"/>
        <end position="194"/>
    </location>
</feature>
<feature type="domain" description="Signal transduction histidine kinase subgroup 2 dimerisation and phosphoacceptor" evidence="10">
    <location>
        <begin position="445"/>
        <end position="512"/>
    </location>
</feature>
<evidence type="ECO:0000256" key="3">
    <source>
        <dbReference type="ARBA" id="ARBA00022553"/>
    </source>
</evidence>
<keyword evidence="9" id="KW-0472">Membrane</keyword>
<evidence type="ECO:0000259" key="10">
    <source>
        <dbReference type="Pfam" id="PF07568"/>
    </source>
</evidence>
<evidence type="ECO:0000256" key="9">
    <source>
        <dbReference type="SAM" id="Phobius"/>
    </source>
</evidence>
<comment type="caution">
    <text evidence="13">The sequence shown here is derived from an EMBL/GenBank/DDBJ whole genome shotgun (WGS) entry which is preliminary data.</text>
</comment>
<dbReference type="InterPro" id="IPR011495">
    <property type="entry name" value="Sig_transdc_His_kin_sub2_dim/P"/>
</dbReference>
<feature type="domain" description="7TM-DISM receptor extracellular" evidence="11">
    <location>
        <begin position="173"/>
        <end position="350"/>
    </location>
</feature>
<keyword evidence="7" id="KW-0067">ATP-binding</keyword>
<feature type="coiled-coil region" evidence="8">
    <location>
        <begin position="382"/>
        <end position="436"/>
    </location>
</feature>
<dbReference type="EC" id="2.7.13.3" evidence="2"/>
<dbReference type="PANTHER" id="PTHR41523">
    <property type="entry name" value="TWO-COMPONENT SYSTEM SENSOR PROTEIN"/>
    <property type="match status" value="1"/>
</dbReference>
<dbReference type="PANTHER" id="PTHR41523:SF8">
    <property type="entry name" value="ETHYLENE RESPONSE SENSOR PROTEIN"/>
    <property type="match status" value="1"/>
</dbReference>
<sequence>MFSKEVIAKAQPLELSNQNKDELIFLREYYQIAKADTDVSDAPYYYSTDFIFKPFSAIKELEAGAVYWVKMPLVTAANLRDNRYVLSFSNLTFVDLYLYEGSELLTHKKNGAFRPRSQIFSDDKRFQFSLDLEPSKEYTLLFRVEHIKGYTPYIDFYLENWSVHGKLTKDTELTDAFLLGAVIALLIYIALSWIVTRFRPYIWIFCFLLSLGLYSYALHPEFIDYFFPEDPKLGWALLPSLQRLGTISFYLLMIDFLNLKKLSISAYKGAIIIMSMVAFLSAISFIYSYHTGNFRQINVLTFAMGVINISFLTITFIRLWPKIDKTQKFLVFGIVLFVVGILVLIFGALLFKERLLLFIPMITLLSITVITILFLIGIRLKLRMIEEEQIELLEDNNRMQKEHNESIEQKVMDRTAELLEANLILEDQRIELLEKNQFIETLIDEVNHRVKNNLQLLYSLSSMSSMEKEDAPAMLSMRDRIRAMMLVNQLLLEHKGEEIDLEELVLESARKLQYVYDPGNLIHVHCQVEPNCCVQPKVSLPLGIILTELITNSYKYAFLNGKQKDPTIFLHFWKAGEILHFVYEDNAIDVSVDRASGSLGISLIKDLVRQVKGTIVLNLENRFRYEFKFPLNYGFTGIDC</sequence>
<evidence type="ECO:0000313" key="14">
    <source>
        <dbReference type="Proteomes" id="UP001500101"/>
    </source>
</evidence>
<dbReference type="Pfam" id="PF07696">
    <property type="entry name" value="7TMR-DISMED2"/>
    <property type="match status" value="1"/>
</dbReference>
<keyword evidence="4" id="KW-0808">Transferase</keyword>
<feature type="transmembrane region" description="Helical" evidence="9">
    <location>
        <begin position="357"/>
        <end position="378"/>
    </location>
</feature>
<evidence type="ECO:0000256" key="6">
    <source>
        <dbReference type="ARBA" id="ARBA00022777"/>
    </source>
</evidence>
<proteinExistence type="predicted"/>
<dbReference type="Pfam" id="PF07695">
    <property type="entry name" value="7TMR-DISM_7TM"/>
    <property type="match status" value="1"/>
</dbReference>
<evidence type="ECO:0000256" key="8">
    <source>
        <dbReference type="SAM" id="Coils"/>
    </source>
</evidence>
<evidence type="ECO:0000256" key="1">
    <source>
        <dbReference type="ARBA" id="ARBA00000085"/>
    </source>
</evidence>
<accession>A0ABP7Z313</accession>
<dbReference type="Pfam" id="PF07568">
    <property type="entry name" value="HisKA_2"/>
    <property type="match status" value="1"/>
</dbReference>
<evidence type="ECO:0000256" key="4">
    <source>
        <dbReference type="ARBA" id="ARBA00022679"/>
    </source>
</evidence>
<reference evidence="14" key="1">
    <citation type="journal article" date="2019" name="Int. J. Syst. Evol. Microbiol.">
        <title>The Global Catalogue of Microorganisms (GCM) 10K type strain sequencing project: providing services to taxonomists for standard genome sequencing and annotation.</title>
        <authorList>
            <consortium name="The Broad Institute Genomics Platform"/>
            <consortium name="The Broad Institute Genome Sequencing Center for Infectious Disease"/>
            <person name="Wu L."/>
            <person name="Ma J."/>
        </authorList>
    </citation>
    <scope>NUCLEOTIDE SEQUENCE [LARGE SCALE GENOMIC DNA]</scope>
    <source>
        <strain evidence="14">JCM 16704</strain>
    </source>
</reference>
<keyword evidence="14" id="KW-1185">Reference proteome</keyword>
<evidence type="ECO:0000256" key="7">
    <source>
        <dbReference type="ARBA" id="ARBA00022840"/>
    </source>
</evidence>
<comment type="catalytic activity">
    <reaction evidence="1">
        <text>ATP + protein L-histidine = ADP + protein N-phospho-L-histidine.</text>
        <dbReference type="EC" id="2.7.13.3"/>
    </reaction>
</comment>
<dbReference type="InterPro" id="IPR011623">
    <property type="entry name" value="7TMR_DISM_rcpt_extracell_dom1"/>
</dbReference>
<gene>
    <name evidence="13" type="ORF">GCM10022216_31200</name>
</gene>
<dbReference type="InterPro" id="IPR011622">
    <property type="entry name" value="7TMR_DISM_rcpt_extracell_dom2"/>
</dbReference>
<evidence type="ECO:0000256" key="5">
    <source>
        <dbReference type="ARBA" id="ARBA00022741"/>
    </source>
</evidence>
<keyword evidence="6" id="KW-0418">Kinase</keyword>
<feature type="transmembrane region" description="Helical" evidence="9">
    <location>
        <begin position="201"/>
        <end position="217"/>
    </location>
</feature>
<organism evidence="13 14">
    <name type="scientific">Sphingobacterium kyonggiense</name>
    <dbReference type="NCBI Taxonomy" id="714075"/>
    <lineage>
        <taxon>Bacteria</taxon>
        <taxon>Pseudomonadati</taxon>
        <taxon>Bacteroidota</taxon>
        <taxon>Sphingobacteriia</taxon>
        <taxon>Sphingobacteriales</taxon>
        <taxon>Sphingobacteriaceae</taxon>
        <taxon>Sphingobacterium</taxon>
    </lineage>
</organism>
<evidence type="ECO:0000259" key="11">
    <source>
        <dbReference type="Pfam" id="PF07695"/>
    </source>
</evidence>
<evidence type="ECO:0000259" key="12">
    <source>
        <dbReference type="Pfam" id="PF07696"/>
    </source>
</evidence>
<dbReference type="Proteomes" id="UP001500101">
    <property type="component" value="Unassembled WGS sequence"/>
</dbReference>
<dbReference type="Gene3D" id="2.60.40.2380">
    <property type="match status" value="1"/>
</dbReference>
<feature type="transmembrane region" description="Helical" evidence="9">
    <location>
        <begin position="296"/>
        <end position="317"/>
    </location>
</feature>
<keyword evidence="5" id="KW-0547">Nucleotide-binding</keyword>
<evidence type="ECO:0000313" key="13">
    <source>
        <dbReference type="EMBL" id="GAA4146370.1"/>
    </source>
</evidence>
<evidence type="ECO:0000256" key="2">
    <source>
        <dbReference type="ARBA" id="ARBA00012438"/>
    </source>
</evidence>
<feature type="domain" description="7TM-DISM receptor extracellular" evidence="12">
    <location>
        <begin position="65"/>
        <end position="146"/>
    </location>
</feature>
<name>A0ABP7Z313_9SPHI</name>
<feature type="transmembrane region" description="Helical" evidence="9">
    <location>
        <begin position="329"/>
        <end position="351"/>
    </location>
</feature>
<dbReference type="Gene3D" id="3.30.565.10">
    <property type="entry name" value="Histidine kinase-like ATPase, C-terminal domain"/>
    <property type="match status" value="1"/>
</dbReference>
<keyword evidence="3" id="KW-0597">Phosphoprotein</keyword>